<accession>A0A381YNR7</accession>
<keyword evidence="1" id="KW-0378">Hydrolase</keyword>
<dbReference type="AlphaFoldDB" id="A0A381YNR7"/>
<dbReference type="GO" id="GO:0016787">
    <property type="term" value="F:hydrolase activity"/>
    <property type="evidence" value="ECO:0007669"/>
    <property type="project" value="UniProtKB-KW"/>
</dbReference>
<dbReference type="PANTHER" id="PTHR43283">
    <property type="entry name" value="BETA-LACTAMASE-RELATED"/>
    <property type="match status" value="1"/>
</dbReference>
<dbReference type="Pfam" id="PF00144">
    <property type="entry name" value="Beta-lactamase"/>
    <property type="match status" value="1"/>
</dbReference>
<sequence length="334" mass="37409">MLHKTWGKLESINSSPMLLDTVFDVASLTKPVVTTTLLMMLREKGMLNLNDSVQLHLPVFTGREKERITLKHLLTHISGLPAWANLYESVENSEEARTRLLNIPLEFSPEKKMIYSCLGFLVLGEVISKITGKRLSNLFHDKIAKPLKLHNSMFSPEKKLSDLSKIAPTENCTFRKKLLRGIVHDENSFAFEEEGGNAGLFSTAKDLLRFTQLLINEGELDGVRLLSKQSVAEMLKNHNPAGLTPRGLGWDIKKPMSTADGASWEYSCGPDFPDNSCGHTGFTGTSLWFNPATKQIVIALSNRVNISRENNIDSIKRFRVNLHGLLITGRCSYR</sequence>
<dbReference type="InterPro" id="IPR001466">
    <property type="entry name" value="Beta-lactam-related"/>
</dbReference>
<gene>
    <name evidence="3" type="ORF">METZ01_LOCUS131116</name>
</gene>
<reference evidence="3" key="1">
    <citation type="submission" date="2018-05" db="EMBL/GenBank/DDBJ databases">
        <authorList>
            <person name="Lanie J.A."/>
            <person name="Ng W.-L."/>
            <person name="Kazmierczak K.M."/>
            <person name="Andrzejewski T.M."/>
            <person name="Davidsen T.M."/>
            <person name="Wayne K.J."/>
            <person name="Tettelin H."/>
            <person name="Glass J.I."/>
            <person name="Rusch D."/>
            <person name="Podicherti R."/>
            <person name="Tsui H.-C.T."/>
            <person name="Winkler M.E."/>
        </authorList>
    </citation>
    <scope>NUCLEOTIDE SEQUENCE</scope>
</reference>
<proteinExistence type="predicted"/>
<dbReference type="Gene3D" id="3.40.710.10">
    <property type="entry name" value="DD-peptidase/beta-lactamase superfamily"/>
    <property type="match status" value="1"/>
</dbReference>
<protein>
    <recommendedName>
        <fullName evidence="2">Beta-lactamase-related domain-containing protein</fullName>
    </recommendedName>
</protein>
<organism evidence="3">
    <name type="scientific">marine metagenome</name>
    <dbReference type="NCBI Taxonomy" id="408172"/>
    <lineage>
        <taxon>unclassified sequences</taxon>
        <taxon>metagenomes</taxon>
        <taxon>ecological metagenomes</taxon>
    </lineage>
</organism>
<feature type="domain" description="Beta-lactamase-related" evidence="2">
    <location>
        <begin position="13"/>
        <end position="306"/>
    </location>
</feature>
<evidence type="ECO:0000313" key="3">
    <source>
        <dbReference type="EMBL" id="SVA78262.1"/>
    </source>
</evidence>
<dbReference type="PANTHER" id="PTHR43283:SF11">
    <property type="entry name" value="BETA-LACTAMASE-RELATED DOMAIN-CONTAINING PROTEIN"/>
    <property type="match status" value="1"/>
</dbReference>
<dbReference type="InterPro" id="IPR050789">
    <property type="entry name" value="Diverse_Enzym_Activities"/>
</dbReference>
<dbReference type="SUPFAM" id="SSF56601">
    <property type="entry name" value="beta-lactamase/transpeptidase-like"/>
    <property type="match status" value="1"/>
</dbReference>
<dbReference type="EMBL" id="UINC01018598">
    <property type="protein sequence ID" value="SVA78262.1"/>
    <property type="molecule type" value="Genomic_DNA"/>
</dbReference>
<dbReference type="InterPro" id="IPR012338">
    <property type="entry name" value="Beta-lactam/transpept-like"/>
</dbReference>
<name>A0A381YNR7_9ZZZZ</name>
<evidence type="ECO:0000256" key="1">
    <source>
        <dbReference type="ARBA" id="ARBA00022801"/>
    </source>
</evidence>
<evidence type="ECO:0000259" key="2">
    <source>
        <dbReference type="Pfam" id="PF00144"/>
    </source>
</evidence>